<dbReference type="InParanoid" id="D8LGB9"/>
<organism evidence="3 4">
    <name type="scientific">Ectocarpus siliculosus</name>
    <name type="common">Brown alga</name>
    <name type="synonym">Conferva siliculosa</name>
    <dbReference type="NCBI Taxonomy" id="2880"/>
    <lineage>
        <taxon>Eukaryota</taxon>
        <taxon>Sar</taxon>
        <taxon>Stramenopiles</taxon>
        <taxon>Ochrophyta</taxon>
        <taxon>PX clade</taxon>
        <taxon>Phaeophyceae</taxon>
        <taxon>Ectocarpales</taxon>
        <taxon>Ectocarpaceae</taxon>
        <taxon>Ectocarpus</taxon>
    </lineage>
</organism>
<dbReference type="Proteomes" id="UP000002630">
    <property type="component" value="Linkage Group LG16"/>
</dbReference>
<evidence type="ECO:0000256" key="2">
    <source>
        <dbReference type="SAM" id="MobiDB-lite"/>
    </source>
</evidence>
<name>D8LGB9_ECTSI</name>
<keyword evidence="1" id="KW-0175">Coiled coil</keyword>
<keyword evidence="4" id="KW-1185">Reference proteome</keyword>
<feature type="coiled-coil region" evidence="1">
    <location>
        <begin position="317"/>
        <end position="351"/>
    </location>
</feature>
<dbReference type="EMBL" id="FN649741">
    <property type="protein sequence ID" value="CBN79018.1"/>
    <property type="molecule type" value="Genomic_DNA"/>
</dbReference>
<reference evidence="3 4" key="1">
    <citation type="journal article" date="2010" name="Nature">
        <title>The Ectocarpus genome and the independent evolution of multicellularity in brown algae.</title>
        <authorList>
            <person name="Cock J.M."/>
            <person name="Sterck L."/>
            <person name="Rouze P."/>
            <person name="Scornet D."/>
            <person name="Allen A.E."/>
            <person name="Amoutzias G."/>
            <person name="Anthouard V."/>
            <person name="Artiguenave F."/>
            <person name="Aury J.M."/>
            <person name="Badger J.H."/>
            <person name="Beszteri B."/>
            <person name="Billiau K."/>
            <person name="Bonnet E."/>
            <person name="Bothwell J.H."/>
            <person name="Bowler C."/>
            <person name="Boyen C."/>
            <person name="Brownlee C."/>
            <person name="Carrano C.J."/>
            <person name="Charrier B."/>
            <person name="Cho G.Y."/>
            <person name="Coelho S.M."/>
            <person name="Collen J."/>
            <person name="Corre E."/>
            <person name="Da Silva C."/>
            <person name="Delage L."/>
            <person name="Delaroque N."/>
            <person name="Dittami S.M."/>
            <person name="Doulbeau S."/>
            <person name="Elias M."/>
            <person name="Farnham G."/>
            <person name="Gachon C.M."/>
            <person name="Gschloessl B."/>
            <person name="Heesch S."/>
            <person name="Jabbari K."/>
            <person name="Jubin C."/>
            <person name="Kawai H."/>
            <person name="Kimura K."/>
            <person name="Kloareg B."/>
            <person name="Kupper F.C."/>
            <person name="Lang D."/>
            <person name="Le Bail A."/>
            <person name="Leblanc C."/>
            <person name="Lerouge P."/>
            <person name="Lohr M."/>
            <person name="Lopez P.J."/>
            <person name="Martens C."/>
            <person name="Maumus F."/>
            <person name="Michel G."/>
            <person name="Miranda-Saavedra D."/>
            <person name="Morales J."/>
            <person name="Moreau H."/>
            <person name="Motomura T."/>
            <person name="Nagasato C."/>
            <person name="Napoli C.A."/>
            <person name="Nelson D.R."/>
            <person name="Nyvall-Collen P."/>
            <person name="Peters A.F."/>
            <person name="Pommier C."/>
            <person name="Potin P."/>
            <person name="Poulain J."/>
            <person name="Quesneville H."/>
            <person name="Read B."/>
            <person name="Rensing S.A."/>
            <person name="Ritter A."/>
            <person name="Rousvoal S."/>
            <person name="Samanta M."/>
            <person name="Samson G."/>
            <person name="Schroeder D.C."/>
            <person name="Segurens B."/>
            <person name="Strittmatter M."/>
            <person name="Tonon T."/>
            <person name="Tregear J.W."/>
            <person name="Valentin K."/>
            <person name="von Dassow P."/>
            <person name="Yamagishi T."/>
            <person name="Van de Peer Y."/>
            <person name="Wincker P."/>
        </authorList>
    </citation>
    <scope>NUCLEOTIDE SEQUENCE [LARGE SCALE GENOMIC DNA]</scope>
    <source>
        <strain evidence="4">Ec32 / CCAP1310/4</strain>
    </source>
</reference>
<gene>
    <name evidence="3" type="ORF">Esi_0165_0047</name>
</gene>
<proteinExistence type="predicted"/>
<sequence length="353" mass="37090">MMLMLGSDSLGGVWSSIVTGLFPSMRIRVDVGTTNSEGVRGNGGQRTIAAWQRKRRANIKGKAAGARQAGSDGQDSGRDDVKTYRGRGLTAEGGGLSPGSHGVLHCHQRSLSPAAWCRRAKSVPSASDPIYCDIVQGGTALQLMSGAVPLVGGLADFTGDLAPDAVECCKLARTVALRLTDGLPDGPIATSHDAEEKRTPNAAGVGWAAGGSKFGVLTDGVSEEAVMEWFIEEVTNYEPSDRRETAGSRLGKRHLRKILTAVGQDCPQGANDTGAKVSLLVYVVLPEADIRPAETSSAWGGGLVRSPVSVPTHDGNLAELESLKADKEKHSAKLEALKADKEKHYAELEALKA</sequence>
<dbReference type="AlphaFoldDB" id="D8LGB9"/>
<feature type="region of interest" description="Disordered" evidence="2">
    <location>
        <begin position="59"/>
        <end position="94"/>
    </location>
</feature>
<accession>D8LGB9</accession>
<protein>
    <submittedName>
        <fullName evidence="3">Uncharacterized protein</fullName>
    </submittedName>
</protein>
<evidence type="ECO:0000313" key="3">
    <source>
        <dbReference type="EMBL" id="CBN79018.1"/>
    </source>
</evidence>
<evidence type="ECO:0000256" key="1">
    <source>
        <dbReference type="SAM" id="Coils"/>
    </source>
</evidence>
<dbReference type="EMBL" id="FN648180">
    <property type="protein sequence ID" value="CBN79018.1"/>
    <property type="molecule type" value="Genomic_DNA"/>
</dbReference>
<evidence type="ECO:0000313" key="4">
    <source>
        <dbReference type="Proteomes" id="UP000002630"/>
    </source>
</evidence>